<dbReference type="RefSeq" id="WP_354365662.1">
    <property type="nucleotide sequence ID" value="NZ_JBEPLO010000018.1"/>
</dbReference>
<keyword evidence="2" id="KW-1185">Reference proteome</keyword>
<reference evidence="1 2" key="1">
    <citation type="submission" date="2024-06" db="EMBL/GenBank/DDBJ databases">
        <title>Genomic Encyclopedia of Type Strains, Phase IV (KMG-IV): sequencing the most valuable type-strain genomes for metagenomic binning, comparative biology and taxonomic classification.</title>
        <authorList>
            <person name="Goeker M."/>
        </authorList>
    </citation>
    <scope>NUCLEOTIDE SEQUENCE [LARGE SCALE GENOMIC DNA]</scope>
    <source>
        <strain evidence="1 2">DSM 28303</strain>
    </source>
</reference>
<name>A0ABV2FIY2_9STRE</name>
<comment type="caution">
    <text evidence="1">The sequence shown here is derived from an EMBL/GenBank/DDBJ whole genome shotgun (WGS) entry which is preliminary data.</text>
</comment>
<accession>A0ABV2FIY2</accession>
<evidence type="ECO:0000313" key="1">
    <source>
        <dbReference type="EMBL" id="MET3558519.1"/>
    </source>
</evidence>
<dbReference type="Proteomes" id="UP001549122">
    <property type="component" value="Unassembled WGS sequence"/>
</dbReference>
<organism evidence="1 2">
    <name type="scientific">Streptococcus rupicaprae</name>
    <dbReference type="NCBI Taxonomy" id="759619"/>
    <lineage>
        <taxon>Bacteria</taxon>
        <taxon>Bacillati</taxon>
        <taxon>Bacillota</taxon>
        <taxon>Bacilli</taxon>
        <taxon>Lactobacillales</taxon>
        <taxon>Streptococcaceae</taxon>
        <taxon>Streptococcus</taxon>
    </lineage>
</organism>
<sequence>MTEKNYHQMAFYGKNIFIDESFGFHVDEEAKTLLVIEKNYTDFNAVLIYQEEDQSIKILPRWQSHFLLKGDAIYISREGHGNG</sequence>
<proteinExistence type="predicted"/>
<evidence type="ECO:0000313" key="2">
    <source>
        <dbReference type="Proteomes" id="UP001549122"/>
    </source>
</evidence>
<protein>
    <submittedName>
        <fullName evidence="1">Uncharacterized protein</fullName>
    </submittedName>
</protein>
<gene>
    <name evidence="1" type="ORF">ABID29_001645</name>
</gene>
<dbReference type="EMBL" id="JBEPLO010000018">
    <property type="protein sequence ID" value="MET3558519.1"/>
    <property type="molecule type" value="Genomic_DNA"/>
</dbReference>